<proteinExistence type="predicted"/>
<reference evidence="2 3" key="1">
    <citation type="submission" date="2023-01" db="EMBL/GenBank/DDBJ databases">
        <authorList>
            <person name="Whitehead M."/>
        </authorList>
    </citation>
    <scope>NUCLEOTIDE SEQUENCE [LARGE SCALE GENOMIC DNA]</scope>
</reference>
<evidence type="ECO:0000313" key="3">
    <source>
        <dbReference type="Proteomes" id="UP001160148"/>
    </source>
</evidence>
<evidence type="ECO:0000313" key="2">
    <source>
        <dbReference type="EMBL" id="CAI6358053.1"/>
    </source>
</evidence>
<accession>A0AAV0WQG0</accession>
<evidence type="ECO:0000256" key="1">
    <source>
        <dbReference type="SAM" id="MobiDB-lite"/>
    </source>
</evidence>
<name>A0AAV0WQG0_9HEMI</name>
<dbReference type="AlphaFoldDB" id="A0AAV0WQG0"/>
<feature type="compositionally biased region" description="Polar residues" evidence="1">
    <location>
        <begin position="76"/>
        <end position="99"/>
    </location>
</feature>
<feature type="region of interest" description="Disordered" evidence="1">
    <location>
        <begin position="74"/>
        <end position="99"/>
    </location>
</feature>
<comment type="caution">
    <text evidence="2">The sequence shown here is derived from an EMBL/GenBank/DDBJ whole genome shotgun (WGS) entry which is preliminary data.</text>
</comment>
<gene>
    <name evidence="2" type="ORF">MEUPH1_LOCUS13613</name>
</gene>
<feature type="region of interest" description="Disordered" evidence="1">
    <location>
        <begin position="1"/>
        <end position="23"/>
    </location>
</feature>
<sequence>MGELRRTTNRQPTTSNRDFNISSVDFPPTRGMVEDVVQLMLDQVSVTLRNARSLAGRTSGIPTWEMMMAVWKRQRQPPTQADKATQTDTGTKVTKPPNSDNRAWIAWALQADQEKILDHPLMQVALDRGIVCLPKTQPERNLQPGRLEGRTKASWKQGIGQQPDTNIIDLTEEDDILQ</sequence>
<feature type="region of interest" description="Disordered" evidence="1">
    <location>
        <begin position="137"/>
        <end position="178"/>
    </location>
</feature>
<organism evidence="2 3">
    <name type="scientific">Macrosiphum euphorbiae</name>
    <name type="common">potato aphid</name>
    <dbReference type="NCBI Taxonomy" id="13131"/>
    <lineage>
        <taxon>Eukaryota</taxon>
        <taxon>Metazoa</taxon>
        <taxon>Ecdysozoa</taxon>
        <taxon>Arthropoda</taxon>
        <taxon>Hexapoda</taxon>
        <taxon>Insecta</taxon>
        <taxon>Pterygota</taxon>
        <taxon>Neoptera</taxon>
        <taxon>Paraneoptera</taxon>
        <taxon>Hemiptera</taxon>
        <taxon>Sternorrhyncha</taxon>
        <taxon>Aphidomorpha</taxon>
        <taxon>Aphidoidea</taxon>
        <taxon>Aphididae</taxon>
        <taxon>Macrosiphini</taxon>
        <taxon>Macrosiphum</taxon>
    </lineage>
</organism>
<feature type="compositionally biased region" description="Polar residues" evidence="1">
    <location>
        <begin position="9"/>
        <end position="23"/>
    </location>
</feature>
<dbReference type="Proteomes" id="UP001160148">
    <property type="component" value="Unassembled WGS sequence"/>
</dbReference>
<protein>
    <submittedName>
        <fullName evidence="2">Uncharacterized protein</fullName>
    </submittedName>
</protein>
<dbReference type="EMBL" id="CARXXK010000002">
    <property type="protein sequence ID" value="CAI6358053.1"/>
    <property type="molecule type" value="Genomic_DNA"/>
</dbReference>
<keyword evidence="3" id="KW-1185">Reference proteome</keyword>